<keyword evidence="1" id="KW-0472">Membrane</keyword>
<dbReference type="AlphaFoldDB" id="A0A5B1CF25"/>
<evidence type="ECO:0000259" key="2">
    <source>
        <dbReference type="Pfam" id="PF07811"/>
    </source>
</evidence>
<protein>
    <submittedName>
        <fullName evidence="3">TadE-like protein</fullName>
    </submittedName>
</protein>
<keyword evidence="4" id="KW-1185">Reference proteome</keyword>
<feature type="transmembrane region" description="Helical" evidence="1">
    <location>
        <begin position="21"/>
        <end position="41"/>
    </location>
</feature>
<keyword evidence="1" id="KW-1133">Transmembrane helix</keyword>
<evidence type="ECO:0000313" key="4">
    <source>
        <dbReference type="Proteomes" id="UP000322699"/>
    </source>
</evidence>
<reference evidence="3 4" key="1">
    <citation type="submission" date="2019-08" db="EMBL/GenBank/DDBJ databases">
        <title>Deep-cultivation of Planctomycetes and their phenomic and genomic characterization uncovers novel biology.</title>
        <authorList>
            <person name="Wiegand S."/>
            <person name="Jogler M."/>
            <person name="Boedeker C."/>
            <person name="Pinto D."/>
            <person name="Vollmers J."/>
            <person name="Rivas-Marin E."/>
            <person name="Kohn T."/>
            <person name="Peeters S.H."/>
            <person name="Heuer A."/>
            <person name="Rast P."/>
            <person name="Oberbeckmann S."/>
            <person name="Bunk B."/>
            <person name="Jeske O."/>
            <person name="Meyerdierks A."/>
            <person name="Storesund J.E."/>
            <person name="Kallscheuer N."/>
            <person name="Luecker S."/>
            <person name="Lage O.M."/>
            <person name="Pohl T."/>
            <person name="Merkel B.J."/>
            <person name="Hornburger P."/>
            <person name="Mueller R.-W."/>
            <person name="Bruemmer F."/>
            <person name="Labrenz M."/>
            <person name="Spormann A.M."/>
            <person name="Op Den Camp H."/>
            <person name="Overmann J."/>
            <person name="Amann R."/>
            <person name="Jetten M.S.M."/>
            <person name="Mascher T."/>
            <person name="Medema M.H."/>
            <person name="Devos D.P."/>
            <person name="Kaster A.-K."/>
            <person name="Ovreas L."/>
            <person name="Rohde M."/>
            <person name="Galperin M.Y."/>
            <person name="Jogler C."/>
        </authorList>
    </citation>
    <scope>NUCLEOTIDE SEQUENCE [LARGE SCALE GENOMIC DNA]</scope>
    <source>
        <strain evidence="3 4">LF1</strain>
    </source>
</reference>
<evidence type="ECO:0000256" key="1">
    <source>
        <dbReference type="SAM" id="Phobius"/>
    </source>
</evidence>
<keyword evidence="1" id="KW-0812">Transmembrane</keyword>
<dbReference type="InterPro" id="IPR012495">
    <property type="entry name" value="TadE-like_dom"/>
</dbReference>
<dbReference type="OrthoDB" id="285462at2"/>
<comment type="caution">
    <text evidence="3">The sequence shown here is derived from an EMBL/GenBank/DDBJ whole genome shotgun (WGS) entry which is preliminary data.</text>
</comment>
<feature type="domain" description="TadE-like" evidence="2">
    <location>
        <begin position="20"/>
        <end position="62"/>
    </location>
</feature>
<proteinExistence type="predicted"/>
<dbReference type="Proteomes" id="UP000322699">
    <property type="component" value="Unassembled WGS sequence"/>
</dbReference>
<name>A0A5B1CF25_9BACT</name>
<accession>A0A5B1CF25</accession>
<sequence>MNPCKFSLQQRRRRQNKNRGAATVEFAISITILILFLFASVEFARLSLVNHAVKHSSYLAARRAMIVGANASDAEDAAINHLNAMGVSSGNVTVNPAVINDETEIVTVTVSVPVAGNSWISPAYFGGDMTGRTRMLAERSAGKMASTVETAIAP</sequence>
<evidence type="ECO:0000313" key="3">
    <source>
        <dbReference type="EMBL" id="KAA1258821.1"/>
    </source>
</evidence>
<dbReference type="RefSeq" id="WP_068261390.1">
    <property type="nucleotide sequence ID" value="NZ_LWSK01000024.1"/>
</dbReference>
<dbReference type="Pfam" id="PF07811">
    <property type="entry name" value="TadE"/>
    <property type="match status" value="1"/>
</dbReference>
<gene>
    <name evidence="3" type="ORF">LF1_13450</name>
</gene>
<dbReference type="EMBL" id="VRLW01000001">
    <property type="protein sequence ID" value="KAA1258821.1"/>
    <property type="molecule type" value="Genomic_DNA"/>
</dbReference>
<organism evidence="3 4">
    <name type="scientific">Rubripirellula obstinata</name>
    <dbReference type="NCBI Taxonomy" id="406547"/>
    <lineage>
        <taxon>Bacteria</taxon>
        <taxon>Pseudomonadati</taxon>
        <taxon>Planctomycetota</taxon>
        <taxon>Planctomycetia</taxon>
        <taxon>Pirellulales</taxon>
        <taxon>Pirellulaceae</taxon>
        <taxon>Rubripirellula</taxon>
    </lineage>
</organism>